<dbReference type="Gene3D" id="2.120.10.30">
    <property type="entry name" value="TolB, C-terminal domain"/>
    <property type="match status" value="1"/>
</dbReference>
<name>A0A5S5BW93_9FLAO</name>
<dbReference type="InterPro" id="IPR017996">
    <property type="entry name" value="MRJP/yellow-related"/>
</dbReference>
<reference evidence="3 4" key="1">
    <citation type="submission" date="2019-07" db="EMBL/GenBank/DDBJ databases">
        <title>Genomic Encyclopedia of Archaeal and Bacterial Type Strains, Phase II (KMG-II): from individual species to whole genera.</title>
        <authorList>
            <person name="Goeker M."/>
        </authorList>
    </citation>
    <scope>NUCLEOTIDE SEQUENCE [LARGE SCALE GENOMIC DNA]</scope>
    <source>
        <strain evidence="3 4">DSM 17527</strain>
    </source>
</reference>
<dbReference type="SUPFAM" id="SSF63829">
    <property type="entry name" value="Calcium-dependent phosphotriesterase"/>
    <property type="match status" value="1"/>
</dbReference>
<accession>A0A5S5BW93</accession>
<comment type="subcellular location">
    <subcellularLocation>
        <location evidence="1">Secreted</location>
    </subcellularLocation>
</comment>
<dbReference type="AlphaFoldDB" id="A0A5S5BW93"/>
<evidence type="ECO:0000313" key="4">
    <source>
        <dbReference type="Proteomes" id="UP000324376"/>
    </source>
</evidence>
<dbReference type="PANTHER" id="PTHR10009:SF18">
    <property type="entry name" value="PROTEIN YELLOW-LIKE PROTEIN"/>
    <property type="match status" value="1"/>
</dbReference>
<dbReference type="GO" id="GO:0005576">
    <property type="term" value="C:extracellular region"/>
    <property type="evidence" value="ECO:0007669"/>
    <property type="project" value="UniProtKB-SubCell"/>
</dbReference>
<sequence length="347" mass="38966">MKNIIFALTAIFLLGCQNKKDEEKVIIEPIATFTGQQVTGVTVSTMGRIFANFPRWRKGVANSVVTLNKNGEPSPYPDTTWNSWEIGQEVRDSVFIGVQSVIAHENSLYVLDTRNPLFKGVVDAPRLFVFDLTTNALSNIFILDSTTYHPNSYINDLRVDAPNHTIYMTDSGKGGLVILDTQTGTSRRMLNDHVSTTAETDHLTIDNKRWENTVHSDGIALDLQNNLLYYHSLTGYTLYAIPTNILRNGTNDEAIAAVRTIAKTSAPDGMIMDGSGTLYYGDLEHHKINYLDKEGTQHTLHQGDQINWPDTFSIYDGYLYYTNSRIHEAQGDIASLEFSIYKIQIEK</sequence>
<proteinExistence type="predicted"/>
<evidence type="ECO:0000256" key="1">
    <source>
        <dbReference type="ARBA" id="ARBA00004613"/>
    </source>
</evidence>
<dbReference type="EMBL" id="VNHU01000012">
    <property type="protein sequence ID" value="TYP70420.1"/>
    <property type="molecule type" value="Genomic_DNA"/>
</dbReference>
<evidence type="ECO:0000313" key="3">
    <source>
        <dbReference type="EMBL" id="TYP70420.1"/>
    </source>
</evidence>
<dbReference type="PROSITE" id="PS51257">
    <property type="entry name" value="PROKAR_LIPOPROTEIN"/>
    <property type="match status" value="1"/>
</dbReference>
<organism evidence="3 4">
    <name type="scientific">Aquimarina intermedia</name>
    <dbReference type="NCBI Taxonomy" id="350814"/>
    <lineage>
        <taxon>Bacteria</taxon>
        <taxon>Pseudomonadati</taxon>
        <taxon>Bacteroidota</taxon>
        <taxon>Flavobacteriia</taxon>
        <taxon>Flavobacteriales</taxon>
        <taxon>Flavobacteriaceae</taxon>
        <taxon>Aquimarina</taxon>
    </lineage>
</organism>
<protein>
    <submittedName>
        <fullName evidence="3">Major royal jelly protein</fullName>
    </submittedName>
</protein>
<evidence type="ECO:0000256" key="2">
    <source>
        <dbReference type="ARBA" id="ARBA00022525"/>
    </source>
</evidence>
<keyword evidence="4" id="KW-1185">Reference proteome</keyword>
<gene>
    <name evidence="3" type="ORF">BD809_11212</name>
</gene>
<dbReference type="OrthoDB" id="9797664at2"/>
<dbReference type="InterPro" id="IPR011042">
    <property type="entry name" value="6-blade_b-propeller_TolB-like"/>
</dbReference>
<keyword evidence="2" id="KW-0964">Secreted</keyword>
<dbReference type="PANTHER" id="PTHR10009">
    <property type="entry name" value="PROTEIN YELLOW-RELATED"/>
    <property type="match status" value="1"/>
</dbReference>
<dbReference type="RefSeq" id="WP_148783643.1">
    <property type="nucleotide sequence ID" value="NZ_VNHU01000012.1"/>
</dbReference>
<dbReference type="Pfam" id="PF03022">
    <property type="entry name" value="MRJP"/>
    <property type="match status" value="1"/>
</dbReference>
<dbReference type="Proteomes" id="UP000324376">
    <property type="component" value="Unassembled WGS sequence"/>
</dbReference>
<comment type="caution">
    <text evidence="3">The sequence shown here is derived from an EMBL/GenBank/DDBJ whole genome shotgun (WGS) entry which is preliminary data.</text>
</comment>